<gene>
    <name evidence="1" type="ORF">AB1-21</name>
</gene>
<protein>
    <submittedName>
        <fullName evidence="1">AB1gp21</fullName>
    </submittedName>
</protein>
<accession>E2GLV9</accession>
<reference evidence="1 2" key="1">
    <citation type="journal article" date="2012" name="Gene">
        <title>Bioinformatic analysis of the Acinetobacter baumannii phage AB1 genome.</title>
        <authorList>
            <person name="Li P."/>
            <person name="Chen B."/>
            <person name="Song Z."/>
            <person name="Song Y."/>
            <person name="Yang Y."/>
            <person name="Ma P."/>
            <person name="Wang H."/>
            <person name="Ying J."/>
            <person name="Ren P."/>
            <person name="Yang L."/>
            <person name="Gao G."/>
            <person name="Jin S."/>
            <person name="Bao Q."/>
            <person name="Yang H."/>
        </authorList>
    </citation>
    <scope>NUCLEOTIDE SEQUENCE [LARGE SCALE GENOMIC DNA]</scope>
    <source>
        <strain evidence="1">AB1</strain>
    </source>
</reference>
<sequence length="63" mass="6999">MKAFEEELTSSRNYGDELQKRVDNLSVLICGDVIDILSCVEGHGDNSQLIEELEQALKGESND</sequence>
<dbReference type="EMBL" id="HM368260">
    <property type="protein sequence ID" value="ADO14392.1"/>
    <property type="molecule type" value="Genomic_DNA"/>
</dbReference>
<evidence type="ECO:0000313" key="1">
    <source>
        <dbReference type="EMBL" id="ADO14392.1"/>
    </source>
</evidence>
<keyword evidence="2" id="KW-1185">Reference proteome</keyword>
<proteinExistence type="predicted"/>
<evidence type="ECO:0000313" key="2">
    <source>
        <dbReference type="Proteomes" id="UP000007045"/>
    </source>
</evidence>
<organism evidence="1 2">
    <name type="scientific">Acinetobacter phage AB1</name>
    <dbReference type="NCBI Taxonomy" id="889876"/>
    <lineage>
        <taxon>Viruses</taxon>
        <taxon>Duplodnaviria</taxon>
        <taxon>Heunggongvirae</taxon>
        <taxon>Uroviricota</taxon>
        <taxon>Caudoviricetes</taxon>
        <taxon>Obolenskvirus</taxon>
        <taxon>Obolenskvirus AB1</taxon>
    </lineage>
</organism>
<dbReference type="Proteomes" id="UP000007045">
    <property type="component" value="Segment"/>
</dbReference>
<name>E2GLV9_9CAUD</name>